<dbReference type="PROSITE" id="PS51233">
    <property type="entry name" value="VWFD"/>
    <property type="match status" value="2"/>
</dbReference>
<evidence type="ECO:0000256" key="5">
    <source>
        <dbReference type="ARBA" id="ARBA00023157"/>
    </source>
</evidence>
<dbReference type="FunFam" id="2.10.25.10:FF:000153">
    <property type="entry name" value="MUC5B isoform 1"/>
    <property type="match status" value="1"/>
</dbReference>
<dbReference type="FunFam" id="2.10.25.10:FF:000674">
    <property type="entry name" value="Mucin-2"/>
    <property type="match status" value="1"/>
</dbReference>
<feature type="domain" description="VWFD" evidence="7">
    <location>
        <begin position="311"/>
        <end position="462"/>
    </location>
</feature>
<evidence type="ECO:0000259" key="7">
    <source>
        <dbReference type="PROSITE" id="PS51233"/>
    </source>
</evidence>
<evidence type="ECO:0000256" key="2">
    <source>
        <dbReference type="ARBA" id="ARBA00022525"/>
    </source>
</evidence>
<dbReference type="Proteomes" id="UP000314986">
    <property type="component" value="Unassembled WGS sequence"/>
</dbReference>
<dbReference type="STRING" id="7868.ENSCMIP00000010329"/>
<evidence type="ECO:0000313" key="8">
    <source>
        <dbReference type="Ensembl" id="ENSCMIP00000010329.1"/>
    </source>
</evidence>
<dbReference type="SUPFAM" id="SSF57567">
    <property type="entry name" value="Serine protease inhibitors"/>
    <property type="match status" value="3"/>
</dbReference>
<dbReference type="Pfam" id="PF08742">
    <property type="entry name" value="C8"/>
    <property type="match status" value="3"/>
</dbReference>
<dbReference type="GO" id="GO:0005576">
    <property type="term" value="C:extracellular region"/>
    <property type="evidence" value="ECO:0007669"/>
    <property type="project" value="UniProtKB-SubCell"/>
</dbReference>
<dbReference type="InParanoid" id="A0A4W3HLM5"/>
<keyword evidence="5" id="KW-1015">Disulfide bond</keyword>
<keyword evidence="6" id="KW-0325">Glycoprotein</keyword>
<keyword evidence="4" id="KW-0677">Repeat</keyword>
<comment type="subcellular location">
    <subcellularLocation>
        <location evidence="1">Secreted</location>
    </subcellularLocation>
</comment>
<accession>A0A4W3HLM5</accession>
<keyword evidence="3" id="KW-0732">Signal</keyword>
<dbReference type="InterPro" id="IPR001007">
    <property type="entry name" value="VWF_dom"/>
</dbReference>
<proteinExistence type="predicted"/>
<dbReference type="CDD" id="cd19941">
    <property type="entry name" value="TIL"/>
    <property type="match status" value="3"/>
</dbReference>
<reference evidence="8" key="5">
    <citation type="submission" date="2025-09" db="UniProtKB">
        <authorList>
            <consortium name="Ensembl"/>
        </authorList>
    </citation>
    <scope>IDENTIFICATION</scope>
</reference>
<dbReference type="Pfam" id="PF01826">
    <property type="entry name" value="TIL"/>
    <property type="match status" value="2"/>
</dbReference>
<keyword evidence="2" id="KW-0964">Secreted</keyword>
<evidence type="ECO:0000256" key="3">
    <source>
        <dbReference type="ARBA" id="ARBA00022729"/>
    </source>
</evidence>
<evidence type="ECO:0000256" key="1">
    <source>
        <dbReference type="ARBA" id="ARBA00004613"/>
    </source>
</evidence>
<organism evidence="8 9">
    <name type="scientific">Callorhinchus milii</name>
    <name type="common">Ghost shark</name>
    <dbReference type="NCBI Taxonomy" id="7868"/>
    <lineage>
        <taxon>Eukaryota</taxon>
        <taxon>Metazoa</taxon>
        <taxon>Chordata</taxon>
        <taxon>Craniata</taxon>
        <taxon>Vertebrata</taxon>
        <taxon>Chondrichthyes</taxon>
        <taxon>Holocephali</taxon>
        <taxon>Chimaeriformes</taxon>
        <taxon>Callorhinchidae</taxon>
        <taxon>Callorhinchus</taxon>
    </lineage>
</organism>
<dbReference type="InterPro" id="IPR036084">
    <property type="entry name" value="Ser_inhib-like_sf"/>
</dbReference>
<dbReference type="SMART" id="SM00216">
    <property type="entry name" value="VWD"/>
    <property type="match status" value="2"/>
</dbReference>
<protein>
    <submittedName>
        <fullName evidence="8">Mucin-6-like</fullName>
    </submittedName>
</protein>
<dbReference type="AlphaFoldDB" id="A0A4W3HLM5"/>
<reference evidence="9" key="2">
    <citation type="journal article" date="2007" name="PLoS Biol.">
        <title>Survey sequencing and comparative analysis of the elephant shark (Callorhinchus milii) genome.</title>
        <authorList>
            <person name="Venkatesh B."/>
            <person name="Kirkness E.F."/>
            <person name="Loh Y.H."/>
            <person name="Halpern A.L."/>
            <person name="Lee A.P."/>
            <person name="Johnson J."/>
            <person name="Dandona N."/>
            <person name="Viswanathan L.D."/>
            <person name="Tay A."/>
            <person name="Venter J.C."/>
            <person name="Strausberg R.L."/>
            <person name="Brenner S."/>
        </authorList>
    </citation>
    <scope>NUCLEOTIDE SEQUENCE [LARGE SCALE GENOMIC DNA]</scope>
</reference>
<reference evidence="8" key="4">
    <citation type="submission" date="2025-08" db="UniProtKB">
        <authorList>
            <consortium name="Ensembl"/>
        </authorList>
    </citation>
    <scope>IDENTIFICATION</scope>
</reference>
<dbReference type="InterPro" id="IPR002919">
    <property type="entry name" value="TIL_dom"/>
</dbReference>
<dbReference type="Gene3D" id="2.10.25.10">
    <property type="entry name" value="Laminin"/>
    <property type="match status" value="3"/>
</dbReference>
<evidence type="ECO:0000256" key="4">
    <source>
        <dbReference type="ARBA" id="ARBA00022737"/>
    </source>
</evidence>
<dbReference type="PANTHER" id="PTHR11339:SF264">
    <property type="entry name" value="MUCIN-6"/>
    <property type="match status" value="1"/>
</dbReference>
<reference evidence="9" key="3">
    <citation type="journal article" date="2014" name="Nature">
        <title>Elephant shark genome provides unique insights into gnathostome evolution.</title>
        <authorList>
            <consortium name="International Elephant Shark Genome Sequencing Consortium"/>
            <person name="Venkatesh B."/>
            <person name="Lee A.P."/>
            <person name="Ravi V."/>
            <person name="Maurya A.K."/>
            <person name="Lian M.M."/>
            <person name="Swann J.B."/>
            <person name="Ohta Y."/>
            <person name="Flajnik M.F."/>
            <person name="Sutoh Y."/>
            <person name="Kasahara M."/>
            <person name="Hoon S."/>
            <person name="Gangu V."/>
            <person name="Roy S.W."/>
            <person name="Irimia M."/>
            <person name="Korzh V."/>
            <person name="Kondrychyn I."/>
            <person name="Lim Z.W."/>
            <person name="Tay B.H."/>
            <person name="Tohari S."/>
            <person name="Kong K.W."/>
            <person name="Ho S."/>
            <person name="Lorente-Galdos B."/>
            <person name="Quilez J."/>
            <person name="Marques-Bonet T."/>
            <person name="Raney B.J."/>
            <person name="Ingham P.W."/>
            <person name="Tay A."/>
            <person name="Hillier L.W."/>
            <person name="Minx P."/>
            <person name="Boehm T."/>
            <person name="Wilson R.K."/>
            <person name="Brenner S."/>
            <person name="Warren W.C."/>
        </authorList>
    </citation>
    <scope>NUCLEOTIDE SEQUENCE [LARGE SCALE GENOMIC DNA]</scope>
</reference>
<dbReference type="SMART" id="SM00215">
    <property type="entry name" value="VWC_out"/>
    <property type="match status" value="2"/>
</dbReference>
<feature type="domain" description="VWFD" evidence="7">
    <location>
        <begin position="7"/>
        <end position="160"/>
    </location>
</feature>
<dbReference type="GeneTree" id="ENSGT00940000161708"/>
<evidence type="ECO:0000313" key="9">
    <source>
        <dbReference type="Proteomes" id="UP000314986"/>
    </source>
</evidence>
<dbReference type="Ensembl" id="ENSCMIT00000010601.1">
    <property type="protein sequence ID" value="ENSCMIP00000010329.1"/>
    <property type="gene ID" value="ENSCMIG00000005443.1"/>
</dbReference>
<dbReference type="InterPro" id="IPR001846">
    <property type="entry name" value="VWF_type-D"/>
</dbReference>
<dbReference type="InterPro" id="IPR050780">
    <property type="entry name" value="Mucin_vWF_Thrombospondin_sf"/>
</dbReference>
<dbReference type="Pfam" id="PF00094">
    <property type="entry name" value="VWD"/>
    <property type="match status" value="3"/>
</dbReference>
<keyword evidence="9" id="KW-1185">Reference proteome</keyword>
<evidence type="ECO:0000256" key="6">
    <source>
        <dbReference type="ARBA" id="ARBA00023180"/>
    </source>
</evidence>
<name>A0A4W3HLM5_CALMI</name>
<reference evidence="9" key="1">
    <citation type="journal article" date="2006" name="Science">
        <title>Ancient noncoding elements conserved in the human genome.</title>
        <authorList>
            <person name="Venkatesh B."/>
            <person name="Kirkness E.F."/>
            <person name="Loh Y.H."/>
            <person name="Halpern A.L."/>
            <person name="Lee A.P."/>
            <person name="Johnson J."/>
            <person name="Dandona N."/>
            <person name="Viswanathan L.D."/>
            <person name="Tay A."/>
            <person name="Venter J.C."/>
            <person name="Strausberg R.L."/>
            <person name="Brenner S."/>
        </authorList>
    </citation>
    <scope>NUCLEOTIDE SEQUENCE [LARGE SCALE GENOMIC DNA]</scope>
</reference>
<dbReference type="SMART" id="SM00832">
    <property type="entry name" value="C8"/>
    <property type="match status" value="3"/>
</dbReference>
<dbReference type="PANTHER" id="PTHR11339">
    <property type="entry name" value="EXTRACELLULAR MATRIX GLYCOPROTEIN RELATED"/>
    <property type="match status" value="1"/>
</dbReference>
<dbReference type="InterPro" id="IPR014853">
    <property type="entry name" value="VWF/SSPO/ZAN-like_Cys-rich_dom"/>
</dbReference>
<sequence>RPSPSTAVCTTWGSGHFRTFDKKNYYINLNCTYELASDCMDFIKRFSIRFRRKGVHIELIDMRIFSTSITVQNGNISVNEEKYVLRKFYRRSCMIKHSELLIVLFLQIQLGCLHRNTTCGLCGDYNGYPDHNEMFGEGNLTFRFLHQMSTLLKAVAPLCNIENNIYQLQCQQDLFLCSVRGDRNCACNTLSEYSRQCSRTLQKVENWRNHTFCRSVACPGNMVYMECGSPCPASCSNPQFTCDSYCTYGCFCPSGTVLDDISSQVRCIPRSHCPCVLNGETFAAGEDKELPCSKCTCMMGQWKCKDLFCPGRCSVEGGSHVNTFDSKMYRFHGACTYVLVKVSFHLLHPVICGSQASHCEFLWFFIFIHSLIVFLFSDGIRIYRESSTHLQVHTNFGLQIQIQFCSPFQVHVYVDQTFCHTTHGLCGNFNGDSNDDFMSSMAISEATASLFADSWKVMANCRHSCDEDYEPCSLSELKYVFARTHCSILMNRFSIFRRCHHVVNPRDYYERCKYETCNYEKVNDFMCNSLGSYARACLLKGVILNGWREQVEGCSIHCFQNQIFSYNSRACHRTCVSLSHPDLECNSTDIPVDGCNCLENLYLDYDEKCVPEAECSCFLPNATAVLPHHQISLNGRICTCENGKLQCKDQIPEGRKDLFNSQCDGQEDNSGVACAPTCQTLATESQCVTTKCVPGCICPKEMVSDGHNGCVHANKCPCEFSGVSYQHQQQVEQNCQKCICLSGKWNCSTDGMCPSTCVVHGEGHITTFDGKYYGFDGNCEYTLVQHSVCGLCGNLNGNLGDEFRTRTNSIVSSTTDFGNSWKEDCLCADVEEHVHLCDKNPFRVAWARKTCSIIKSPVFKECHSMVNHNLFYENCVQDACGCELVGDCECLCEAVAVYAKICLDKGICIDWRKPDFCPVYCDYFNIHEQRNNRYEYIYKIKGDWHYQPCLCPWNLRSIENNMEGNSTVIATVSCSSSCLKWDKQVLFRLEGCD</sequence>